<evidence type="ECO:0000313" key="2">
    <source>
        <dbReference type="EMBL" id="SUX41843.1"/>
    </source>
</evidence>
<reference evidence="1 3" key="1">
    <citation type="submission" date="2017-01" db="EMBL/GenBank/DDBJ databases">
        <authorList>
            <person name="Varghese N."/>
            <person name="Submissions S."/>
        </authorList>
    </citation>
    <scope>NUCLEOTIDE SEQUENCE [LARGE SCALE GENOMIC DNA]</scope>
    <source>
        <strain evidence="1 3">ATCC 27950</strain>
    </source>
</reference>
<dbReference type="AlphaFoldDB" id="A0A381F5S9"/>
<keyword evidence="3" id="KW-1185">Reference proteome</keyword>
<sequence length="56" mass="6637">MFHVLKKKHFLPMKNNDSLKVKSLKPKKQTIDFLLSFSKSLDVVKIKNNHYHLSKN</sequence>
<evidence type="ECO:0000313" key="3">
    <source>
        <dbReference type="Proteomes" id="UP000185725"/>
    </source>
</evidence>
<dbReference type="EMBL" id="FTMF01000012">
    <property type="protein sequence ID" value="SIR09432.1"/>
    <property type="molecule type" value="Genomic_DNA"/>
</dbReference>
<dbReference type="Proteomes" id="UP000185725">
    <property type="component" value="Unassembled WGS sequence"/>
</dbReference>
<reference evidence="2 4" key="2">
    <citation type="submission" date="2018-06" db="EMBL/GenBank/DDBJ databases">
        <authorList>
            <consortium name="Pathogen Informatics"/>
            <person name="Doyle S."/>
        </authorList>
    </citation>
    <scope>NUCLEOTIDE SEQUENCE [LARGE SCALE GENOMIC DNA]</scope>
    <source>
        <strain evidence="2 4">NCTC13560</strain>
    </source>
</reference>
<evidence type="ECO:0000313" key="1">
    <source>
        <dbReference type="EMBL" id="SIR09432.1"/>
    </source>
</evidence>
<proteinExistence type="predicted"/>
<name>A0A381F5S9_9FLAO</name>
<dbReference type="EMBL" id="UFVS01000001">
    <property type="protein sequence ID" value="SUX41843.1"/>
    <property type="molecule type" value="Genomic_DNA"/>
</dbReference>
<organism evidence="2 4">
    <name type="scientific">Chryseobacterium indoltheticum</name>
    <dbReference type="NCBI Taxonomy" id="254"/>
    <lineage>
        <taxon>Bacteria</taxon>
        <taxon>Pseudomonadati</taxon>
        <taxon>Bacteroidota</taxon>
        <taxon>Flavobacteriia</taxon>
        <taxon>Flavobacteriales</taxon>
        <taxon>Weeksellaceae</taxon>
        <taxon>Chryseobacterium group</taxon>
        <taxon>Chryseobacterium</taxon>
    </lineage>
</organism>
<evidence type="ECO:0000313" key="4">
    <source>
        <dbReference type="Proteomes" id="UP000255231"/>
    </source>
</evidence>
<accession>A0A381F5S9</accession>
<gene>
    <name evidence="2" type="ORF">NCTC13560_00651</name>
    <name evidence="1" type="ORF">SAMN05421682_11276</name>
</gene>
<protein>
    <submittedName>
        <fullName evidence="2">Uncharacterized protein</fullName>
    </submittedName>
</protein>
<dbReference type="Proteomes" id="UP000255231">
    <property type="component" value="Unassembled WGS sequence"/>
</dbReference>